<dbReference type="SUPFAM" id="SSF57959">
    <property type="entry name" value="Leucine zipper domain"/>
    <property type="match status" value="1"/>
</dbReference>
<evidence type="ECO:0000256" key="2">
    <source>
        <dbReference type="ARBA" id="ARBA00023015"/>
    </source>
</evidence>
<feature type="region of interest" description="Disordered" evidence="7">
    <location>
        <begin position="17"/>
        <end position="109"/>
    </location>
</feature>
<evidence type="ECO:0000259" key="8">
    <source>
        <dbReference type="PROSITE" id="PS50217"/>
    </source>
</evidence>
<dbReference type="GO" id="GO:0000978">
    <property type="term" value="F:RNA polymerase II cis-regulatory region sequence-specific DNA binding"/>
    <property type="evidence" value="ECO:0007669"/>
    <property type="project" value="TreeGrafter"/>
</dbReference>
<dbReference type="PROSITE" id="PS50217">
    <property type="entry name" value="BZIP"/>
    <property type="match status" value="1"/>
</dbReference>
<sequence>MEGVEFENSLLVLTHASLMKRKIPETEPVTPPSSQRDGDTTPPLVEDDSTPRSKRRKQRKAKASVSVEQTDINVTLSYSPRERSTRGRSIVNHDASSSGSEETSDASPVDSIGPAALVAKLDPNLPLVATLDRNMLLSMSSKDFETFFNHLSTERTLTRSEEKMLKAQRRLISNRESAQASRRRKKAYIEELEGRVLEMSFKMSQVTANNAALSAQTADLLNENATLKNRLDEMTKQATSSPGGPP</sequence>
<dbReference type="PANTHER" id="PTHR46164">
    <property type="entry name" value="ATF6, ISOFORM C"/>
    <property type="match status" value="1"/>
</dbReference>
<evidence type="ECO:0000313" key="10">
    <source>
        <dbReference type="Proteomes" id="UP000241769"/>
    </source>
</evidence>
<dbReference type="PROSITE" id="PS00036">
    <property type="entry name" value="BZIP_BASIC"/>
    <property type="match status" value="1"/>
</dbReference>
<evidence type="ECO:0000256" key="4">
    <source>
        <dbReference type="ARBA" id="ARBA00023163"/>
    </source>
</evidence>
<evidence type="ECO:0000256" key="3">
    <source>
        <dbReference type="ARBA" id="ARBA00023125"/>
    </source>
</evidence>
<keyword evidence="10" id="KW-1185">Reference proteome</keyword>
<dbReference type="STRING" id="1890364.A0A2P6N127"/>
<dbReference type="InParanoid" id="A0A2P6N127"/>
<dbReference type="CDD" id="cd14704">
    <property type="entry name" value="bZIP_HY5-like"/>
    <property type="match status" value="1"/>
</dbReference>
<keyword evidence="5" id="KW-0539">Nucleus</keyword>
<dbReference type="EMBL" id="MDYQ01000257">
    <property type="protein sequence ID" value="PRP77649.1"/>
    <property type="molecule type" value="Genomic_DNA"/>
</dbReference>
<gene>
    <name evidence="9" type="ORF">PROFUN_00510</name>
</gene>
<keyword evidence="6" id="KW-0175">Coiled coil</keyword>
<keyword evidence="2" id="KW-0805">Transcription regulation</keyword>
<comment type="subcellular location">
    <subcellularLocation>
        <location evidence="1">Membrane</location>
        <topology evidence="1">Single-pass membrane protein</topology>
    </subcellularLocation>
</comment>
<accession>A0A2P6N127</accession>
<feature type="compositionally biased region" description="Polar residues" evidence="7">
    <location>
        <begin position="66"/>
        <end position="78"/>
    </location>
</feature>
<feature type="compositionally biased region" description="Low complexity" evidence="7">
    <location>
        <begin position="94"/>
        <end position="107"/>
    </location>
</feature>
<evidence type="ECO:0000256" key="7">
    <source>
        <dbReference type="SAM" id="MobiDB-lite"/>
    </source>
</evidence>
<evidence type="ECO:0000313" key="9">
    <source>
        <dbReference type="EMBL" id="PRP77649.1"/>
    </source>
</evidence>
<keyword evidence="4" id="KW-0804">Transcription</keyword>
<dbReference type="AlphaFoldDB" id="A0A2P6N127"/>
<feature type="domain" description="BZIP" evidence="8">
    <location>
        <begin position="164"/>
        <end position="227"/>
    </location>
</feature>
<evidence type="ECO:0000256" key="6">
    <source>
        <dbReference type="SAM" id="Coils"/>
    </source>
</evidence>
<feature type="compositionally biased region" description="Basic residues" evidence="7">
    <location>
        <begin position="52"/>
        <end position="62"/>
    </location>
</feature>
<name>A0A2P6N127_9EUKA</name>
<dbReference type="InterPro" id="IPR051882">
    <property type="entry name" value="ATF_bZIP_TF"/>
</dbReference>
<comment type="caution">
    <text evidence="9">The sequence shown here is derived from an EMBL/GenBank/DDBJ whole genome shotgun (WGS) entry which is preliminary data.</text>
</comment>
<feature type="coiled-coil region" evidence="6">
    <location>
        <begin position="210"/>
        <end position="237"/>
    </location>
</feature>
<dbReference type="GO" id="GO:0005634">
    <property type="term" value="C:nucleus"/>
    <property type="evidence" value="ECO:0007669"/>
    <property type="project" value="TreeGrafter"/>
</dbReference>
<proteinExistence type="predicted"/>
<dbReference type="Gene3D" id="1.20.5.170">
    <property type="match status" value="1"/>
</dbReference>
<dbReference type="GO" id="GO:0000981">
    <property type="term" value="F:DNA-binding transcription factor activity, RNA polymerase II-specific"/>
    <property type="evidence" value="ECO:0007669"/>
    <property type="project" value="TreeGrafter"/>
</dbReference>
<dbReference type="GO" id="GO:0016020">
    <property type="term" value="C:membrane"/>
    <property type="evidence" value="ECO:0007669"/>
    <property type="project" value="UniProtKB-SubCell"/>
</dbReference>
<reference evidence="9 10" key="1">
    <citation type="journal article" date="2018" name="Genome Biol. Evol.">
        <title>Multiple Roots of Fruiting Body Formation in Amoebozoa.</title>
        <authorList>
            <person name="Hillmann F."/>
            <person name="Forbes G."/>
            <person name="Novohradska S."/>
            <person name="Ferling I."/>
            <person name="Riege K."/>
            <person name="Groth M."/>
            <person name="Westermann M."/>
            <person name="Marz M."/>
            <person name="Spaller T."/>
            <person name="Winckler T."/>
            <person name="Schaap P."/>
            <person name="Glockner G."/>
        </authorList>
    </citation>
    <scope>NUCLEOTIDE SEQUENCE [LARGE SCALE GENOMIC DNA]</scope>
    <source>
        <strain evidence="9 10">Jena</strain>
    </source>
</reference>
<dbReference type="Pfam" id="PF00170">
    <property type="entry name" value="bZIP_1"/>
    <property type="match status" value="1"/>
</dbReference>
<dbReference type="InterPro" id="IPR046347">
    <property type="entry name" value="bZIP_sf"/>
</dbReference>
<dbReference type="GO" id="GO:0030968">
    <property type="term" value="P:endoplasmic reticulum unfolded protein response"/>
    <property type="evidence" value="ECO:0007669"/>
    <property type="project" value="TreeGrafter"/>
</dbReference>
<protein>
    <recommendedName>
        <fullName evidence="8">BZIP domain-containing protein</fullName>
    </recommendedName>
</protein>
<dbReference type="SMART" id="SM00338">
    <property type="entry name" value="BRLZ"/>
    <property type="match status" value="1"/>
</dbReference>
<dbReference type="OrthoDB" id="674948at2759"/>
<evidence type="ECO:0000256" key="1">
    <source>
        <dbReference type="ARBA" id="ARBA00004167"/>
    </source>
</evidence>
<dbReference type="PANTHER" id="PTHR46164:SF3">
    <property type="entry name" value="ATF6, ISOFORM C"/>
    <property type="match status" value="1"/>
</dbReference>
<dbReference type="Proteomes" id="UP000241769">
    <property type="component" value="Unassembled WGS sequence"/>
</dbReference>
<dbReference type="InterPro" id="IPR004827">
    <property type="entry name" value="bZIP"/>
</dbReference>
<organism evidence="9 10">
    <name type="scientific">Planoprotostelium fungivorum</name>
    <dbReference type="NCBI Taxonomy" id="1890364"/>
    <lineage>
        <taxon>Eukaryota</taxon>
        <taxon>Amoebozoa</taxon>
        <taxon>Evosea</taxon>
        <taxon>Variosea</taxon>
        <taxon>Cavosteliida</taxon>
        <taxon>Cavosteliaceae</taxon>
        <taxon>Planoprotostelium</taxon>
    </lineage>
</organism>
<evidence type="ECO:0000256" key="5">
    <source>
        <dbReference type="ARBA" id="ARBA00023242"/>
    </source>
</evidence>
<keyword evidence="3" id="KW-0238">DNA-binding</keyword>